<dbReference type="Gene3D" id="3.10.290.30">
    <property type="entry name" value="MM3350-like"/>
    <property type="match status" value="1"/>
</dbReference>
<dbReference type="InterPro" id="IPR012912">
    <property type="entry name" value="Plasmid_pRiA4b_Orf3-like"/>
</dbReference>
<proteinExistence type="predicted"/>
<dbReference type="AlphaFoldDB" id="A0A848DKP5"/>
<evidence type="ECO:0000313" key="3">
    <source>
        <dbReference type="EMBL" id="NMH92994.1"/>
    </source>
</evidence>
<evidence type="ECO:0000256" key="1">
    <source>
        <dbReference type="SAM" id="MobiDB-lite"/>
    </source>
</evidence>
<dbReference type="PANTHER" id="PTHR41878">
    <property type="entry name" value="LEXA REPRESSOR-RELATED"/>
    <property type="match status" value="1"/>
</dbReference>
<feature type="region of interest" description="Disordered" evidence="1">
    <location>
        <begin position="125"/>
        <end position="145"/>
    </location>
</feature>
<accession>A0A848DKP5</accession>
<keyword evidence="4" id="KW-1185">Reference proteome</keyword>
<dbReference type="Pfam" id="PF07929">
    <property type="entry name" value="PRiA4_ORF3"/>
    <property type="match status" value="1"/>
</dbReference>
<dbReference type="Proteomes" id="UP000586918">
    <property type="component" value="Unassembled WGS sequence"/>
</dbReference>
<evidence type="ECO:0000259" key="2">
    <source>
        <dbReference type="Pfam" id="PF07929"/>
    </source>
</evidence>
<dbReference type="SUPFAM" id="SSF159941">
    <property type="entry name" value="MM3350-like"/>
    <property type="match status" value="1"/>
</dbReference>
<dbReference type="InterPro" id="IPR024047">
    <property type="entry name" value="MM3350-like_sf"/>
</dbReference>
<gene>
    <name evidence="3" type="ORF">HF519_15720</name>
</gene>
<dbReference type="EMBL" id="JAAXKZ010000054">
    <property type="protein sequence ID" value="NMH92994.1"/>
    <property type="molecule type" value="Genomic_DNA"/>
</dbReference>
<reference evidence="3 4" key="1">
    <citation type="submission" date="2020-04" db="EMBL/GenBank/DDBJ databases">
        <authorList>
            <person name="Klaysubun C."/>
            <person name="Duangmal K."/>
            <person name="Lipun K."/>
        </authorList>
    </citation>
    <scope>NUCLEOTIDE SEQUENCE [LARGE SCALE GENOMIC DNA]</scope>
    <source>
        <strain evidence="3 4">DSM 45300</strain>
    </source>
</reference>
<comment type="caution">
    <text evidence="3">The sequence shown here is derived from an EMBL/GenBank/DDBJ whole genome shotgun (WGS) entry which is preliminary data.</text>
</comment>
<organism evidence="3 4">
    <name type="scientific">Pseudonocardia bannensis</name>
    <dbReference type="NCBI Taxonomy" id="630973"/>
    <lineage>
        <taxon>Bacteria</taxon>
        <taxon>Bacillati</taxon>
        <taxon>Actinomycetota</taxon>
        <taxon>Actinomycetes</taxon>
        <taxon>Pseudonocardiales</taxon>
        <taxon>Pseudonocardiaceae</taxon>
        <taxon>Pseudonocardia</taxon>
    </lineage>
</organism>
<sequence>MAELHEVMQAAMGWTDSHLHEFDVGGIRYEQPGPDWDVGEVGHGAKAKLFRLAGQGDRLGYVYDFGDGWTHTLTVEKILAPEPGVRSPRCVSGRRACPPAGHPNLQPSSTRTDVRIIRISRGRRSVGEARRRTAANTVSPGTSAGIPAHSHPCSAIWNALLLETRRTATFNIRHPNEAQITF</sequence>
<feature type="domain" description="Plasmid pRiA4b Orf3-like" evidence="2">
    <location>
        <begin position="2"/>
        <end position="100"/>
    </location>
</feature>
<name>A0A848DKP5_9PSEU</name>
<protein>
    <submittedName>
        <fullName evidence="3">Plasmid pRiA4b ORF-3 family protein</fullName>
    </submittedName>
</protein>
<evidence type="ECO:0000313" key="4">
    <source>
        <dbReference type="Proteomes" id="UP000586918"/>
    </source>
</evidence>
<dbReference type="PANTHER" id="PTHR41878:SF1">
    <property type="entry name" value="TNPR PROTEIN"/>
    <property type="match status" value="1"/>
</dbReference>
<dbReference type="RefSeq" id="WP_169413699.1">
    <property type="nucleotide sequence ID" value="NZ_JAAXKZ010000054.1"/>
</dbReference>